<keyword evidence="2" id="KW-1003">Cell membrane</keyword>
<feature type="transmembrane region" description="Helical" evidence="7">
    <location>
        <begin position="6"/>
        <end position="24"/>
    </location>
</feature>
<dbReference type="PANTHER" id="PTHR30482:SF17">
    <property type="entry name" value="ABC TRANSPORTER ATP-BINDING PROTEIN"/>
    <property type="match status" value="1"/>
</dbReference>
<feature type="transmembrane region" description="Helical" evidence="7">
    <location>
        <begin position="31"/>
        <end position="55"/>
    </location>
</feature>
<dbReference type="GO" id="GO:0015658">
    <property type="term" value="F:branched-chain amino acid transmembrane transporter activity"/>
    <property type="evidence" value="ECO:0007669"/>
    <property type="project" value="InterPro"/>
</dbReference>
<comment type="caution">
    <text evidence="8">The sequence shown here is derived from an EMBL/GenBank/DDBJ whole genome shotgun (WGS) entry which is preliminary data.</text>
</comment>
<keyword evidence="5 7" id="KW-0472">Membrane</keyword>
<dbReference type="EMBL" id="VDUZ01000065">
    <property type="protein sequence ID" value="TXL70144.1"/>
    <property type="molecule type" value="Genomic_DNA"/>
</dbReference>
<feature type="region of interest" description="Disordered" evidence="6">
    <location>
        <begin position="343"/>
        <end position="385"/>
    </location>
</feature>
<dbReference type="RefSeq" id="WP_147851868.1">
    <property type="nucleotide sequence ID" value="NZ_VDUZ01000065.1"/>
</dbReference>
<proteinExistence type="predicted"/>
<dbReference type="CDD" id="cd06581">
    <property type="entry name" value="TM_PBP1_LivM_like"/>
    <property type="match status" value="1"/>
</dbReference>
<evidence type="ECO:0000256" key="4">
    <source>
        <dbReference type="ARBA" id="ARBA00022989"/>
    </source>
</evidence>
<feature type="transmembrane region" description="Helical" evidence="7">
    <location>
        <begin position="114"/>
        <end position="131"/>
    </location>
</feature>
<dbReference type="PANTHER" id="PTHR30482">
    <property type="entry name" value="HIGH-AFFINITY BRANCHED-CHAIN AMINO ACID TRANSPORT SYSTEM PERMEASE"/>
    <property type="match status" value="1"/>
</dbReference>
<accession>A0A5C8P9W5</accession>
<keyword evidence="9" id="KW-1185">Reference proteome</keyword>
<feature type="transmembrane region" description="Helical" evidence="7">
    <location>
        <begin position="173"/>
        <end position="192"/>
    </location>
</feature>
<gene>
    <name evidence="8" type="ORF">FHP25_36090</name>
</gene>
<dbReference type="Pfam" id="PF02653">
    <property type="entry name" value="BPD_transp_2"/>
    <property type="match status" value="1"/>
</dbReference>
<evidence type="ECO:0000256" key="5">
    <source>
        <dbReference type="ARBA" id="ARBA00023136"/>
    </source>
</evidence>
<evidence type="ECO:0000256" key="1">
    <source>
        <dbReference type="ARBA" id="ARBA00004651"/>
    </source>
</evidence>
<feature type="transmembrane region" description="Helical" evidence="7">
    <location>
        <begin position="222"/>
        <end position="246"/>
    </location>
</feature>
<dbReference type="InterPro" id="IPR001851">
    <property type="entry name" value="ABC_transp_permease"/>
</dbReference>
<feature type="transmembrane region" description="Helical" evidence="7">
    <location>
        <begin position="303"/>
        <end position="332"/>
    </location>
</feature>
<feature type="compositionally biased region" description="Polar residues" evidence="6">
    <location>
        <begin position="354"/>
        <end position="366"/>
    </location>
</feature>
<keyword evidence="3 7" id="KW-0812">Transmembrane</keyword>
<dbReference type="Proteomes" id="UP000321638">
    <property type="component" value="Unassembled WGS sequence"/>
</dbReference>
<dbReference type="InterPro" id="IPR043428">
    <property type="entry name" value="LivM-like"/>
</dbReference>
<dbReference type="OrthoDB" id="9804361at2"/>
<evidence type="ECO:0000256" key="7">
    <source>
        <dbReference type="SAM" id="Phobius"/>
    </source>
</evidence>
<reference evidence="8 9" key="1">
    <citation type="submission" date="2019-06" db="EMBL/GenBank/DDBJ databases">
        <title>New taxonomy in bacterial strain CC-CFT640, isolated from vineyard.</title>
        <authorList>
            <person name="Lin S.-Y."/>
            <person name="Tsai C.-F."/>
            <person name="Young C.-C."/>
        </authorList>
    </citation>
    <scope>NUCLEOTIDE SEQUENCE [LARGE SCALE GENOMIC DNA]</scope>
    <source>
        <strain evidence="8 9">CC-CFT640</strain>
    </source>
</reference>
<organism evidence="8 9">
    <name type="scientific">Vineibacter terrae</name>
    <dbReference type="NCBI Taxonomy" id="2586908"/>
    <lineage>
        <taxon>Bacteria</taxon>
        <taxon>Pseudomonadati</taxon>
        <taxon>Pseudomonadota</taxon>
        <taxon>Alphaproteobacteria</taxon>
        <taxon>Hyphomicrobiales</taxon>
        <taxon>Vineibacter</taxon>
    </lineage>
</organism>
<evidence type="ECO:0000256" key="3">
    <source>
        <dbReference type="ARBA" id="ARBA00022692"/>
    </source>
</evidence>
<comment type="subcellular location">
    <subcellularLocation>
        <location evidence="1">Cell membrane</location>
        <topology evidence="1">Multi-pass membrane protein</topology>
    </subcellularLocation>
</comment>
<evidence type="ECO:0000256" key="2">
    <source>
        <dbReference type="ARBA" id="ARBA00022475"/>
    </source>
</evidence>
<name>A0A5C8P9W5_9HYPH</name>
<feature type="transmembrane region" description="Helical" evidence="7">
    <location>
        <begin position="61"/>
        <end position="81"/>
    </location>
</feature>
<dbReference type="AlphaFoldDB" id="A0A5C8P9W5"/>
<evidence type="ECO:0000313" key="9">
    <source>
        <dbReference type="Proteomes" id="UP000321638"/>
    </source>
</evidence>
<feature type="transmembrane region" description="Helical" evidence="7">
    <location>
        <begin position="88"/>
        <end position="108"/>
    </location>
</feature>
<evidence type="ECO:0000256" key="6">
    <source>
        <dbReference type="SAM" id="MobiDB-lite"/>
    </source>
</evidence>
<sequence>MSRLLPVLGNIAVLVAGLAALFGLPAFAETYVIINATIFASFAILALSLALIWGYAGILCFGQAAFFGLGGYTYAVAAINFGDTTGAAALAVALPALFAALLGYFMFWGRISDVYLGVITLTVSLILYRFVNQTAGEQWNIGEAPLGGFNGIPSTPILNWPGRPGEQLAPENIFSLAAGLLILVYFGCKALLATRFGRVVVAIRENEARVALLGYDTRRYKLAIFVVGGAVAGLSGLMFANSVFVSPTMFSLPVSGQIIIWVIIGGLGTLIGPVIGCILMQVLTNWLGTLNQVPGFGWVDPNLVLGVILMVFVLLVPKGLMALAADAVRWVVRNLPFPRRGKVPEGRKGDVRSASATGSHLESVHTSPFRRFAPPSPSGGRKSSA</sequence>
<dbReference type="GO" id="GO:0005886">
    <property type="term" value="C:plasma membrane"/>
    <property type="evidence" value="ECO:0007669"/>
    <property type="project" value="UniProtKB-SubCell"/>
</dbReference>
<feature type="transmembrane region" description="Helical" evidence="7">
    <location>
        <begin position="258"/>
        <end position="283"/>
    </location>
</feature>
<keyword evidence="4 7" id="KW-1133">Transmembrane helix</keyword>
<protein>
    <submittedName>
        <fullName evidence="8">Branched-chain amino acid ABC transporter permease</fullName>
    </submittedName>
</protein>
<evidence type="ECO:0000313" key="8">
    <source>
        <dbReference type="EMBL" id="TXL70144.1"/>
    </source>
</evidence>